<dbReference type="WBParaSite" id="Gr19_v10_g921.t1">
    <property type="protein sequence ID" value="Gr19_v10_g921.t1"/>
    <property type="gene ID" value="Gr19_v10_g921"/>
</dbReference>
<evidence type="ECO:0000313" key="2">
    <source>
        <dbReference type="Proteomes" id="UP000887572"/>
    </source>
</evidence>
<proteinExistence type="predicted"/>
<keyword evidence="2" id="KW-1185">Reference proteome</keyword>
<reference evidence="3" key="1">
    <citation type="submission" date="2022-11" db="UniProtKB">
        <authorList>
            <consortium name="WormBaseParasite"/>
        </authorList>
    </citation>
    <scope>IDENTIFICATION</scope>
</reference>
<accession>A0A914IC04</accession>
<name>A0A914IC04_GLORO</name>
<protein>
    <submittedName>
        <fullName evidence="3">Secreted protein</fullName>
    </submittedName>
</protein>
<dbReference type="AlphaFoldDB" id="A0A914IC04"/>
<sequence length="67" mass="7555">MSPKMARRFRSILCFIILILLGALIQHVPVDAQFSDQFTSGSIMEPWGGNLGNGGLFGWPFFARKRR</sequence>
<feature type="chain" id="PRO_5037712267" evidence="1">
    <location>
        <begin position="33"/>
        <end position="67"/>
    </location>
</feature>
<feature type="signal peptide" evidence="1">
    <location>
        <begin position="1"/>
        <end position="32"/>
    </location>
</feature>
<keyword evidence="1" id="KW-0732">Signal</keyword>
<organism evidence="2 3">
    <name type="scientific">Globodera rostochiensis</name>
    <name type="common">Golden nematode worm</name>
    <name type="synonym">Heterodera rostochiensis</name>
    <dbReference type="NCBI Taxonomy" id="31243"/>
    <lineage>
        <taxon>Eukaryota</taxon>
        <taxon>Metazoa</taxon>
        <taxon>Ecdysozoa</taxon>
        <taxon>Nematoda</taxon>
        <taxon>Chromadorea</taxon>
        <taxon>Rhabditida</taxon>
        <taxon>Tylenchina</taxon>
        <taxon>Tylenchomorpha</taxon>
        <taxon>Tylenchoidea</taxon>
        <taxon>Heteroderidae</taxon>
        <taxon>Heteroderinae</taxon>
        <taxon>Globodera</taxon>
    </lineage>
</organism>
<evidence type="ECO:0000256" key="1">
    <source>
        <dbReference type="SAM" id="SignalP"/>
    </source>
</evidence>
<evidence type="ECO:0000313" key="3">
    <source>
        <dbReference type="WBParaSite" id="Gr19_v10_g921.t1"/>
    </source>
</evidence>
<dbReference type="Proteomes" id="UP000887572">
    <property type="component" value="Unplaced"/>
</dbReference>